<evidence type="ECO:0000256" key="1">
    <source>
        <dbReference type="SAM" id="SignalP"/>
    </source>
</evidence>
<comment type="caution">
    <text evidence="3">The sequence shown here is derived from an EMBL/GenBank/DDBJ whole genome shotgun (WGS) entry which is preliminary data.</text>
</comment>
<dbReference type="SUPFAM" id="SSF53850">
    <property type="entry name" value="Periplasmic binding protein-like II"/>
    <property type="match status" value="1"/>
</dbReference>
<feature type="chain" id="PRO_5047302928" evidence="1">
    <location>
        <begin position="20"/>
        <end position="246"/>
    </location>
</feature>
<keyword evidence="4" id="KW-1185">Reference proteome</keyword>
<dbReference type="Proteomes" id="UP001595579">
    <property type="component" value="Unassembled WGS sequence"/>
</dbReference>
<feature type="signal peptide" evidence="1">
    <location>
        <begin position="1"/>
        <end position="19"/>
    </location>
</feature>
<dbReference type="RefSeq" id="WP_386771768.1">
    <property type="nucleotide sequence ID" value="NZ_JBHRUG010000009.1"/>
</dbReference>
<feature type="domain" description="Solute-binding protein family 3/N-terminal" evidence="2">
    <location>
        <begin position="23"/>
        <end position="245"/>
    </location>
</feature>
<dbReference type="PANTHER" id="PTHR38834:SF3">
    <property type="entry name" value="SOLUTE-BINDING PROTEIN FAMILY 3_N-TERMINAL DOMAIN-CONTAINING PROTEIN"/>
    <property type="match status" value="1"/>
</dbReference>
<organism evidence="3 4">
    <name type="scientific">Litchfieldella rifensis</name>
    <dbReference type="NCBI Taxonomy" id="762643"/>
    <lineage>
        <taxon>Bacteria</taxon>
        <taxon>Pseudomonadati</taxon>
        <taxon>Pseudomonadota</taxon>
        <taxon>Gammaproteobacteria</taxon>
        <taxon>Oceanospirillales</taxon>
        <taxon>Halomonadaceae</taxon>
        <taxon>Litchfieldella</taxon>
    </lineage>
</organism>
<dbReference type="SMART" id="SM00062">
    <property type="entry name" value="PBPb"/>
    <property type="match status" value="1"/>
</dbReference>
<dbReference type="PANTHER" id="PTHR38834">
    <property type="entry name" value="PERIPLASMIC SUBSTRATE BINDING PROTEIN FAMILY 3"/>
    <property type="match status" value="1"/>
</dbReference>
<accession>A0ABV7LLX6</accession>
<name>A0ABV7LLX6_9GAMM</name>
<gene>
    <name evidence="3" type="ORF">ACFOEV_03810</name>
</gene>
<reference evidence="4" key="1">
    <citation type="journal article" date="2019" name="Int. J. Syst. Evol. Microbiol.">
        <title>The Global Catalogue of Microorganisms (GCM) 10K type strain sequencing project: providing services to taxonomists for standard genome sequencing and annotation.</title>
        <authorList>
            <consortium name="The Broad Institute Genomics Platform"/>
            <consortium name="The Broad Institute Genome Sequencing Center for Infectious Disease"/>
            <person name="Wu L."/>
            <person name="Ma J."/>
        </authorList>
    </citation>
    <scope>NUCLEOTIDE SEQUENCE [LARGE SCALE GENOMIC DNA]</scope>
    <source>
        <strain evidence="4">CECT 7698</strain>
    </source>
</reference>
<proteinExistence type="predicted"/>
<protein>
    <submittedName>
        <fullName evidence="3">Substrate-binding periplasmic protein</fullName>
    </submittedName>
</protein>
<evidence type="ECO:0000313" key="3">
    <source>
        <dbReference type="EMBL" id="MFC3282730.1"/>
    </source>
</evidence>
<evidence type="ECO:0000313" key="4">
    <source>
        <dbReference type="Proteomes" id="UP001595579"/>
    </source>
</evidence>
<dbReference type="EMBL" id="JBHRUG010000009">
    <property type="protein sequence ID" value="MFC3282730.1"/>
    <property type="molecule type" value="Genomic_DNA"/>
</dbReference>
<dbReference type="Pfam" id="PF00497">
    <property type="entry name" value="SBP_bac_3"/>
    <property type="match status" value="1"/>
</dbReference>
<sequence length="246" mass="27909">MKKSSWLACCLMVATAASADLNGLTYITEEYPPYNFKRNGEVQGISVDVLTAIFEATDSDLTHDDIRILPWARGYDTALNEPNTVLFSTTRTTSRETLFKWVGPIARDRVTLLARRDRNIDIASIEDLNRSNYQVAVIREDIGAQRLLESGVDQERILGAISNVSAMKMLNRGRVDLWAYSEDVAFWLIEESGLKKDDFESIYTLSESYLYFALHRDTEDRLVDAMQAALDSLREQGVIDVISEHR</sequence>
<evidence type="ECO:0000259" key="2">
    <source>
        <dbReference type="SMART" id="SM00062"/>
    </source>
</evidence>
<dbReference type="Gene3D" id="3.40.190.10">
    <property type="entry name" value="Periplasmic binding protein-like II"/>
    <property type="match status" value="2"/>
</dbReference>
<keyword evidence="1" id="KW-0732">Signal</keyword>
<dbReference type="InterPro" id="IPR001638">
    <property type="entry name" value="Solute-binding_3/MltF_N"/>
</dbReference>